<protein>
    <recommendedName>
        <fullName evidence="1">PilZ domain-containing protein</fullName>
    </recommendedName>
</protein>
<dbReference type="Proteomes" id="UP000444185">
    <property type="component" value="Unassembled WGS sequence"/>
</dbReference>
<gene>
    <name evidence="2" type="ORF">GRI42_09430</name>
</gene>
<dbReference type="Pfam" id="PF07238">
    <property type="entry name" value="PilZ"/>
    <property type="match status" value="1"/>
</dbReference>
<accession>A0A844Y0E3</accession>
<dbReference type="GO" id="GO:0035438">
    <property type="term" value="F:cyclic-di-GMP binding"/>
    <property type="evidence" value="ECO:0007669"/>
    <property type="project" value="InterPro"/>
</dbReference>
<reference evidence="2 3" key="1">
    <citation type="submission" date="2019-12" db="EMBL/GenBank/DDBJ databases">
        <title>Genomic-based taxomic classification of the family Erythrobacteraceae.</title>
        <authorList>
            <person name="Xu L."/>
        </authorList>
    </citation>
    <scope>NUCLEOTIDE SEQUENCE [LARGE SCALE GENOMIC DNA]</scope>
    <source>
        <strain evidence="2 3">DSM 16225</strain>
    </source>
</reference>
<feature type="domain" description="PilZ" evidence="1">
    <location>
        <begin position="4"/>
        <end position="82"/>
    </location>
</feature>
<dbReference type="OrthoDB" id="7508603at2"/>
<dbReference type="AlphaFoldDB" id="A0A844Y0E3"/>
<comment type="caution">
    <text evidence="2">The sequence shown here is derived from an EMBL/GenBank/DDBJ whole genome shotgun (WGS) entry which is preliminary data.</text>
</comment>
<name>A0A844Y0E3_9SPHN</name>
<dbReference type="RefSeq" id="WP_160608250.1">
    <property type="nucleotide sequence ID" value="NZ_WTYF01000004.1"/>
</dbReference>
<dbReference type="InterPro" id="IPR009875">
    <property type="entry name" value="PilZ_domain"/>
</dbReference>
<evidence type="ECO:0000313" key="3">
    <source>
        <dbReference type="Proteomes" id="UP000444185"/>
    </source>
</evidence>
<dbReference type="SUPFAM" id="SSF141371">
    <property type="entry name" value="PilZ domain-like"/>
    <property type="match status" value="1"/>
</dbReference>
<sequence>MTIQQRLTPRHATNVVLDCLVSRQRVQAILCDVSPTGCRVELFDASAEPGAMLIFEIDDRLAFAGQVVWVQGVEAGVQFTRPLLPQILAALDVRPS</sequence>
<keyword evidence="3" id="KW-1185">Reference proteome</keyword>
<evidence type="ECO:0000259" key="1">
    <source>
        <dbReference type="Pfam" id="PF07238"/>
    </source>
</evidence>
<dbReference type="EMBL" id="WTYF01000004">
    <property type="protein sequence ID" value="MXO51521.1"/>
    <property type="molecule type" value="Genomic_DNA"/>
</dbReference>
<evidence type="ECO:0000313" key="2">
    <source>
        <dbReference type="EMBL" id="MXO51521.1"/>
    </source>
</evidence>
<proteinExistence type="predicted"/>
<organism evidence="2 3">
    <name type="scientific">Qipengyuania gaetbuli</name>
    <dbReference type="NCBI Taxonomy" id="266952"/>
    <lineage>
        <taxon>Bacteria</taxon>
        <taxon>Pseudomonadati</taxon>
        <taxon>Pseudomonadota</taxon>
        <taxon>Alphaproteobacteria</taxon>
        <taxon>Sphingomonadales</taxon>
        <taxon>Erythrobacteraceae</taxon>
        <taxon>Qipengyuania</taxon>
    </lineage>
</organism>